<proteinExistence type="predicted"/>
<reference evidence="1" key="1">
    <citation type="submission" date="2020-03" db="EMBL/GenBank/DDBJ databases">
        <title>The deep terrestrial virosphere.</title>
        <authorList>
            <person name="Holmfeldt K."/>
            <person name="Nilsson E."/>
            <person name="Simone D."/>
            <person name="Lopez-Fernandez M."/>
            <person name="Wu X."/>
            <person name="de Brujin I."/>
            <person name="Lundin D."/>
            <person name="Andersson A."/>
            <person name="Bertilsson S."/>
            <person name="Dopson M."/>
        </authorList>
    </citation>
    <scope>NUCLEOTIDE SEQUENCE</scope>
    <source>
        <strain evidence="4">MM415A00105</strain>
        <strain evidence="2">MM415B00347</strain>
        <strain evidence="1">TM448A00170</strain>
        <strain evidence="3">TM448B00479</strain>
    </source>
</reference>
<evidence type="ECO:0000313" key="1">
    <source>
        <dbReference type="EMBL" id="QJA44925.1"/>
    </source>
</evidence>
<evidence type="ECO:0000313" key="2">
    <source>
        <dbReference type="EMBL" id="QJA66437.1"/>
    </source>
</evidence>
<evidence type="ECO:0000313" key="3">
    <source>
        <dbReference type="EMBL" id="QJH95617.1"/>
    </source>
</evidence>
<evidence type="ECO:0000313" key="4">
    <source>
        <dbReference type="EMBL" id="QJI04642.1"/>
    </source>
</evidence>
<gene>
    <name evidence="4" type="ORF">MM415A00105_0034</name>
    <name evidence="2" type="ORF">MM415B00347_0005</name>
    <name evidence="1" type="ORF">TM448A00170_0016</name>
    <name evidence="3" type="ORF">TM448B00479_0026</name>
</gene>
<organism evidence="1">
    <name type="scientific">viral metagenome</name>
    <dbReference type="NCBI Taxonomy" id="1070528"/>
    <lineage>
        <taxon>unclassified sequences</taxon>
        <taxon>metagenomes</taxon>
        <taxon>organismal metagenomes</taxon>
    </lineage>
</organism>
<sequence length="95" mass="11053">MTTILGEDIKEIRPSLIPKQRIFKDEHPVGYYNCKPITVEEHTGKVIAICVKILDDRIFELSSGTHLDVCRVHDISTHYVKETGWKLENGNYLWR</sequence>
<protein>
    <submittedName>
        <fullName evidence="1">Uncharacterized protein</fullName>
    </submittedName>
</protein>
<dbReference type="EMBL" id="MT145188">
    <property type="protein sequence ID" value="QJI04642.1"/>
    <property type="molecule type" value="Genomic_DNA"/>
</dbReference>
<dbReference type="EMBL" id="MT143983">
    <property type="protein sequence ID" value="QJA44925.1"/>
    <property type="molecule type" value="Genomic_DNA"/>
</dbReference>
<dbReference type="EMBL" id="MT144624">
    <property type="protein sequence ID" value="QJH95617.1"/>
    <property type="molecule type" value="Genomic_DNA"/>
</dbReference>
<name>A0A6H1ZCC9_9ZZZZ</name>
<accession>A0A6H1ZCC9</accession>
<dbReference type="AlphaFoldDB" id="A0A6H1ZCC9"/>
<dbReference type="EMBL" id="MT141555">
    <property type="protein sequence ID" value="QJA66437.1"/>
    <property type="molecule type" value="Genomic_DNA"/>
</dbReference>